<dbReference type="AlphaFoldDB" id="A0A378R2J9"/>
<dbReference type="OrthoDB" id="9816113at2"/>
<accession>A0A378R2J9</accession>
<dbReference type="STRING" id="1122244.GCA_000426885_01244"/>
<dbReference type="InterPro" id="IPR002654">
    <property type="entry name" value="Glyco_trans_25"/>
</dbReference>
<evidence type="ECO:0000313" key="4">
    <source>
        <dbReference type="Proteomes" id="UP000254065"/>
    </source>
</evidence>
<evidence type="ECO:0000313" key="3">
    <source>
        <dbReference type="EMBL" id="STZ08831.1"/>
    </source>
</evidence>
<evidence type="ECO:0000259" key="2">
    <source>
        <dbReference type="Pfam" id="PF01755"/>
    </source>
</evidence>
<gene>
    <name evidence="3" type="ORF">NCTC12877_01838</name>
</gene>
<dbReference type="Pfam" id="PF01755">
    <property type="entry name" value="Glyco_transf_25"/>
    <property type="match status" value="1"/>
</dbReference>
<keyword evidence="4" id="KW-1185">Reference proteome</keyword>
<name>A0A378R2J9_9GAMM</name>
<keyword evidence="3" id="KW-0808">Transferase</keyword>
<reference evidence="3 4" key="1">
    <citation type="submission" date="2018-06" db="EMBL/GenBank/DDBJ databases">
        <authorList>
            <consortium name="Pathogen Informatics"/>
            <person name="Doyle S."/>
        </authorList>
    </citation>
    <scope>NUCLEOTIDE SEQUENCE [LARGE SCALE GENOMIC DNA]</scope>
    <source>
        <strain evidence="3 4">NCTC12877</strain>
    </source>
</reference>
<protein>
    <submittedName>
        <fullName evidence="3">Glycosyltransferase family 25 (LPS biosynthesis protein)</fullName>
    </submittedName>
</protein>
<sequence>MKILMINLDQSQDRLQAQQKQFKALDLTFDRLPAVCVNDISEQVYYQYLTSWQRVLKQTEFACLFSHEKAWEEVLKINTPCVILEDDAVLTTDFAELLNHIEKQDFHHIDFINLEVHGRKKIVGQPLGSFSYLDYQLLPLYLDKSGTGGYIIYPSGAKKLLNYFSNGNIALADSFIYSCPDLHKYQIEPAVLLQSDKCQMYGVNFNDYQLNSLIGSIKNKIEIQLSLIQKIILKKNRVVGQIKLGIKTLITLIKGNKREITVKPERFYTNTK</sequence>
<keyword evidence="1" id="KW-0175">Coiled coil</keyword>
<organism evidence="3 4">
    <name type="scientific">Moraxella caprae</name>
    <dbReference type="NCBI Taxonomy" id="90240"/>
    <lineage>
        <taxon>Bacteria</taxon>
        <taxon>Pseudomonadati</taxon>
        <taxon>Pseudomonadota</taxon>
        <taxon>Gammaproteobacteria</taxon>
        <taxon>Moraxellales</taxon>
        <taxon>Moraxellaceae</taxon>
        <taxon>Moraxella</taxon>
    </lineage>
</organism>
<dbReference type="RefSeq" id="WP_029102857.1">
    <property type="nucleotide sequence ID" value="NZ_UGQB01000004.1"/>
</dbReference>
<feature type="coiled-coil region" evidence="1">
    <location>
        <begin position="1"/>
        <end position="28"/>
    </location>
</feature>
<dbReference type="GO" id="GO:0016740">
    <property type="term" value="F:transferase activity"/>
    <property type="evidence" value="ECO:0007669"/>
    <property type="project" value="UniProtKB-KW"/>
</dbReference>
<proteinExistence type="predicted"/>
<dbReference type="CDD" id="cd06532">
    <property type="entry name" value="Glyco_transf_25"/>
    <property type="match status" value="1"/>
</dbReference>
<evidence type="ECO:0000256" key="1">
    <source>
        <dbReference type="SAM" id="Coils"/>
    </source>
</evidence>
<feature type="domain" description="Glycosyl transferase family 25" evidence="2">
    <location>
        <begin position="2"/>
        <end position="171"/>
    </location>
</feature>
<dbReference type="EMBL" id="UGQB01000004">
    <property type="protein sequence ID" value="STZ08831.1"/>
    <property type="molecule type" value="Genomic_DNA"/>
</dbReference>
<dbReference type="Proteomes" id="UP000254065">
    <property type="component" value="Unassembled WGS sequence"/>
</dbReference>